<evidence type="ECO:0000313" key="1">
    <source>
        <dbReference type="EMBL" id="WUM19381.1"/>
    </source>
</evidence>
<dbReference type="AlphaFoldDB" id="A0AAU4K019"/>
<dbReference type="KEGG" id="whr:OG579_16980"/>
<dbReference type="RefSeq" id="WP_328856890.1">
    <property type="nucleotide sequence ID" value="NZ_CP108021.1"/>
</dbReference>
<sequence length="155" mass="17004">MPEGVAALLSASDVATLNTTVGRDDATISEWMRDCAAMQATQRPTEVVVPADVVGAYTRCTVAAQKLVRHLSALAVVDVDDRNVAKATLHAWRCEIPVCPAQRLWDERLARLLRFSTLEQRMQLAAVYPIHARLAEMMTTAAGLETVRAMAGEQW</sequence>
<evidence type="ECO:0000313" key="2">
    <source>
        <dbReference type="Proteomes" id="UP001432128"/>
    </source>
</evidence>
<keyword evidence="2" id="KW-1185">Reference proteome</keyword>
<name>A0AAU4K019_9NOCA</name>
<organism evidence="1 2">
    <name type="scientific">Williamsia herbipolensis</name>
    <dbReference type="NCBI Taxonomy" id="1603258"/>
    <lineage>
        <taxon>Bacteria</taxon>
        <taxon>Bacillati</taxon>
        <taxon>Actinomycetota</taxon>
        <taxon>Actinomycetes</taxon>
        <taxon>Mycobacteriales</taxon>
        <taxon>Nocardiaceae</taxon>
        <taxon>Williamsia</taxon>
    </lineage>
</organism>
<reference evidence="1 2" key="1">
    <citation type="submission" date="2022-10" db="EMBL/GenBank/DDBJ databases">
        <title>The complete genomes of actinobacterial strains from the NBC collection.</title>
        <authorList>
            <person name="Joergensen T.S."/>
            <person name="Alvarez Arevalo M."/>
            <person name="Sterndorff E.B."/>
            <person name="Faurdal D."/>
            <person name="Vuksanovic O."/>
            <person name="Mourched A.-S."/>
            <person name="Charusanti P."/>
            <person name="Shaw S."/>
            <person name="Blin K."/>
            <person name="Weber T."/>
        </authorList>
    </citation>
    <scope>NUCLEOTIDE SEQUENCE [LARGE SCALE GENOMIC DNA]</scope>
    <source>
        <strain evidence="1 2">NBC_00319</strain>
    </source>
</reference>
<proteinExistence type="predicted"/>
<dbReference type="Proteomes" id="UP001432128">
    <property type="component" value="Chromosome"/>
</dbReference>
<dbReference type="EMBL" id="CP108021">
    <property type="protein sequence ID" value="WUM19381.1"/>
    <property type="molecule type" value="Genomic_DNA"/>
</dbReference>
<accession>A0AAU4K019</accession>
<gene>
    <name evidence="1" type="ORF">OG579_16980</name>
</gene>
<protein>
    <recommendedName>
        <fullName evidence="3">DUF222 domain-containing protein</fullName>
    </recommendedName>
</protein>
<evidence type="ECO:0008006" key="3">
    <source>
        <dbReference type="Google" id="ProtNLM"/>
    </source>
</evidence>